<accession>A0A1A9I005</accession>
<keyword evidence="4" id="KW-1185">Reference proteome</keyword>
<feature type="domain" description="UspA" evidence="2">
    <location>
        <begin position="1"/>
        <end position="147"/>
    </location>
</feature>
<dbReference type="InterPro" id="IPR006015">
    <property type="entry name" value="Universal_stress_UspA"/>
</dbReference>
<reference evidence="3 4" key="1">
    <citation type="submission" date="2016-05" db="EMBL/GenBank/DDBJ databases">
        <title>Niabella ginsenosidivorans BS26 whole genome sequencing.</title>
        <authorList>
            <person name="Im W.T."/>
            <person name="Siddiqi M.Z."/>
        </authorList>
    </citation>
    <scope>NUCLEOTIDE SEQUENCE [LARGE SCALE GENOMIC DNA]</scope>
    <source>
        <strain evidence="3 4">BS26</strain>
    </source>
</reference>
<sequence>MKKILVVTDFSDVADHAVDYACNLANKLNIEHLFLLNTYENIPIYDSGEAGSLALSMQEADELEQSRIESFQLLKQHLAHQLHTTTVLVPLIINDALPDAVNQVCREEDIDLVIIGIKRQDDLETLILGSNIRKAVDRIHYPVLLIPRCASIAVPQNVILAAPFREPLTRAIQIKLHKFLYRFNGKVTAIHRCIKGALNEKESKIANELQLQLQHYNCPLQIIKDVKDLPAAINEYASNNSPSLVISIHKMRGFIAGLFHKSVTKSLAWRCDVPLLVLHM</sequence>
<dbReference type="InterPro" id="IPR006016">
    <property type="entry name" value="UspA"/>
</dbReference>
<dbReference type="AlphaFoldDB" id="A0A1A9I005"/>
<comment type="similarity">
    <text evidence="1">Belongs to the universal stress protein A family.</text>
</comment>
<dbReference type="Gene3D" id="3.40.50.12370">
    <property type="match status" value="1"/>
</dbReference>
<dbReference type="KEGG" id="nia:A8C56_08140"/>
<dbReference type="Proteomes" id="UP000077667">
    <property type="component" value="Chromosome"/>
</dbReference>
<dbReference type="Pfam" id="PF00582">
    <property type="entry name" value="Usp"/>
    <property type="match status" value="1"/>
</dbReference>
<dbReference type="OrthoDB" id="9788959at2"/>
<dbReference type="PANTHER" id="PTHR46268:SF6">
    <property type="entry name" value="UNIVERSAL STRESS PROTEIN UP12"/>
    <property type="match status" value="1"/>
</dbReference>
<dbReference type="STRING" id="1176587.A8C56_08140"/>
<dbReference type="EMBL" id="CP015772">
    <property type="protein sequence ID" value="ANH80956.1"/>
    <property type="molecule type" value="Genomic_DNA"/>
</dbReference>
<dbReference type="PRINTS" id="PR01438">
    <property type="entry name" value="UNVRSLSTRESS"/>
</dbReference>
<dbReference type="CDD" id="cd00293">
    <property type="entry name" value="USP-like"/>
    <property type="match status" value="1"/>
</dbReference>
<gene>
    <name evidence="3" type="ORF">A8C56_08140</name>
</gene>
<name>A0A1A9I005_9BACT</name>
<protein>
    <submittedName>
        <fullName evidence="3">Universal stress protein UspA</fullName>
    </submittedName>
</protein>
<proteinExistence type="inferred from homology"/>
<evidence type="ECO:0000313" key="4">
    <source>
        <dbReference type="Proteomes" id="UP000077667"/>
    </source>
</evidence>
<organism evidence="3 4">
    <name type="scientific">Niabella ginsenosidivorans</name>
    <dbReference type="NCBI Taxonomy" id="1176587"/>
    <lineage>
        <taxon>Bacteria</taxon>
        <taxon>Pseudomonadati</taxon>
        <taxon>Bacteroidota</taxon>
        <taxon>Chitinophagia</taxon>
        <taxon>Chitinophagales</taxon>
        <taxon>Chitinophagaceae</taxon>
        <taxon>Niabella</taxon>
    </lineage>
</organism>
<dbReference type="RefSeq" id="WP_067754340.1">
    <property type="nucleotide sequence ID" value="NZ_CP015772.1"/>
</dbReference>
<evidence type="ECO:0000259" key="2">
    <source>
        <dbReference type="Pfam" id="PF00582"/>
    </source>
</evidence>
<evidence type="ECO:0000256" key="1">
    <source>
        <dbReference type="ARBA" id="ARBA00008791"/>
    </source>
</evidence>
<evidence type="ECO:0000313" key="3">
    <source>
        <dbReference type="EMBL" id="ANH80956.1"/>
    </source>
</evidence>
<dbReference type="SUPFAM" id="SSF52402">
    <property type="entry name" value="Adenine nucleotide alpha hydrolases-like"/>
    <property type="match status" value="2"/>
</dbReference>
<dbReference type="PANTHER" id="PTHR46268">
    <property type="entry name" value="STRESS RESPONSE PROTEIN NHAX"/>
    <property type="match status" value="1"/>
</dbReference>